<evidence type="ECO:0000313" key="15">
    <source>
        <dbReference type="EMBL" id="MFC6197205.1"/>
    </source>
</evidence>
<accession>A0ABW1S6K2</accession>
<evidence type="ECO:0000256" key="14">
    <source>
        <dbReference type="HAMAP-Rule" id="MF_00154"/>
    </source>
</evidence>
<evidence type="ECO:0000256" key="7">
    <source>
        <dbReference type="ARBA" id="ARBA00022989"/>
    </source>
</evidence>
<dbReference type="Pfam" id="PF01040">
    <property type="entry name" value="UbiA"/>
    <property type="match status" value="1"/>
</dbReference>
<dbReference type="InterPro" id="IPR030470">
    <property type="entry name" value="UbiA_prenylTrfase_CS"/>
</dbReference>
<comment type="catalytic activity">
    <reaction evidence="13 14">
        <text>heme b + (2E,6E)-farnesyl diphosphate + H2O = Fe(II)-heme o + diphosphate</text>
        <dbReference type="Rhea" id="RHEA:28070"/>
        <dbReference type="ChEBI" id="CHEBI:15377"/>
        <dbReference type="ChEBI" id="CHEBI:33019"/>
        <dbReference type="ChEBI" id="CHEBI:60344"/>
        <dbReference type="ChEBI" id="CHEBI:60530"/>
        <dbReference type="ChEBI" id="CHEBI:175763"/>
        <dbReference type="EC" id="2.5.1.141"/>
    </reaction>
</comment>
<evidence type="ECO:0000313" key="16">
    <source>
        <dbReference type="Proteomes" id="UP001596303"/>
    </source>
</evidence>
<sequence length="323" mass="34042">MTDQTADEAVTPAKPIPTVRDYIELMKPRIMMLVVFTAAAGLIAAPGNIPVVTAITTLLAVALGSGAAGAINMWYDYDIDAIMTRTSTRPLPSGRVNRDDALALGTLMSFVSVTLMAISTNPVAAAMLAVSIFYYAVIYTMWLKRSTSQNIVIGGAAGAFPPVIGWAAVTGTMPLEAWALFAIIFVWTPPHFWALSLVANKDYAKAGVPMLPVVKGAANTRLQVLLYTFLLVLVSFVPVFLGTGGVIYAALAGVLGLAFIVLSIGLFRSQAGEAEAGAKERKQALGVFAFSIFYLAAVFAALIVEHGFGLYFDGPLKAIGIGA</sequence>
<feature type="transmembrane region" description="Helical" evidence="14">
    <location>
        <begin position="30"/>
        <end position="49"/>
    </location>
</feature>
<feature type="transmembrane region" description="Helical" evidence="14">
    <location>
        <begin position="55"/>
        <end position="75"/>
    </location>
</feature>
<evidence type="ECO:0000256" key="5">
    <source>
        <dbReference type="ARBA" id="ARBA00022679"/>
    </source>
</evidence>
<dbReference type="NCBIfam" id="NF003349">
    <property type="entry name" value="PRK04375.1-2"/>
    <property type="match status" value="1"/>
</dbReference>
<evidence type="ECO:0000256" key="4">
    <source>
        <dbReference type="ARBA" id="ARBA00022475"/>
    </source>
</evidence>
<feature type="transmembrane region" description="Helical" evidence="14">
    <location>
        <begin position="150"/>
        <end position="169"/>
    </location>
</feature>
<evidence type="ECO:0000256" key="13">
    <source>
        <dbReference type="ARBA" id="ARBA00047690"/>
    </source>
</evidence>
<keyword evidence="5 14" id="KW-0808">Transferase</keyword>
<dbReference type="Gene3D" id="1.10.357.140">
    <property type="entry name" value="UbiA prenyltransferase"/>
    <property type="match status" value="1"/>
</dbReference>
<evidence type="ECO:0000256" key="6">
    <source>
        <dbReference type="ARBA" id="ARBA00022692"/>
    </source>
</evidence>
<reference evidence="16" key="1">
    <citation type="journal article" date="2019" name="Int. J. Syst. Evol. Microbiol.">
        <title>The Global Catalogue of Microorganisms (GCM) 10K type strain sequencing project: providing services to taxonomists for standard genome sequencing and annotation.</title>
        <authorList>
            <consortium name="The Broad Institute Genomics Platform"/>
            <consortium name="The Broad Institute Genome Sequencing Center for Infectious Disease"/>
            <person name="Wu L."/>
            <person name="Ma J."/>
        </authorList>
    </citation>
    <scope>NUCLEOTIDE SEQUENCE [LARGE SCALE GENOMIC DNA]</scope>
    <source>
        <strain evidence="16">CGMCC-1.15741</strain>
    </source>
</reference>
<gene>
    <name evidence="14" type="primary">ctaB</name>
    <name evidence="15" type="ORF">ACFQDM_03905</name>
</gene>
<comment type="similarity">
    <text evidence="14">Belongs to the UbiA prenyltransferase family. Protoheme IX farnesyltransferase subfamily.</text>
</comment>
<comment type="function">
    <text evidence="14">Converts heme B (protoheme IX) to heme O by substitution of the vinyl group on carbon 2 of heme B porphyrin ring with a hydroxyethyl farnesyl side group.</text>
</comment>
<feature type="transmembrane region" description="Helical" evidence="14">
    <location>
        <begin position="220"/>
        <end position="241"/>
    </location>
</feature>
<dbReference type="InterPro" id="IPR044878">
    <property type="entry name" value="UbiA_sf"/>
</dbReference>
<comment type="subcellular location">
    <subcellularLocation>
        <location evidence="1 14">Cell membrane</location>
        <topology evidence="1 14">Multi-pass membrane protein</topology>
    </subcellularLocation>
</comment>
<dbReference type="NCBIfam" id="TIGR01473">
    <property type="entry name" value="cyoE_ctaB"/>
    <property type="match status" value="1"/>
</dbReference>
<feature type="transmembrane region" description="Helical" evidence="14">
    <location>
        <begin position="247"/>
        <end position="267"/>
    </location>
</feature>
<keyword evidence="6 14" id="KW-0812">Transmembrane</keyword>
<dbReference type="PROSITE" id="PS00943">
    <property type="entry name" value="UBIA"/>
    <property type="match status" value="1"/>
</dbReference>
<evidence type="ECO:0000256" key="10">
    <source>
        <dbReference type="ARBA" id="ARBA00030253"/>
    </source>
</evidence>
<comment type="pathway">
    <text evidence="2 14">Porphyrin-containing compound metabolism; heme O biosynthesis; heme O from protoheme: step 1/1.</text>
</comment>
<feature type="transmembrane region" description="Helical" evidence="14">
    <location>
        <begin position="124"/>
        <end position="143"/>
    </location>
</feature>
<dbReference type="EC" id="2.5.1.141" evidence="3 14"/>
<evidence type="ECO:0000256" key="3">
    <source>
        <dbReference type="ARBA" id="ARBA00012292"/>
    </source>
</evidence>
<feature type="transmembrane region" description="Helical" evidence="14">
    <location>
        <begin position="101"/>
        <end position="118"/>
    </location>
</feature>
<keyword evidence="9 14" id="KW-0472">Membrane</keyword>
<keyword evidence="8 14" id="KW-0350">Heme biosynthesis</keyword>
<dbReference type="InterPro" id="IPR000537">
    <property type="entry name" value="UbiA_prenyltransferase"/>
</dbReference>
<evidence type="ECO:0000256" key="12">
    <source>
        <dbReference type="ARBA" id="ARBA00042475"/>
    </source>
</evidence>
<dbReference type="InterPro" id="IPR006369">
    <property type="entry name" value="Protohaem_IX_farnesylTrfase"/>
</dbReference>
<comment type="caution">
    <text evidence="15">The sequence shown here is derived from an EMBL/GenBank/DDBJ whole genome shotgun (WGS) entry which is preliminary data.</text>
</comment>
<dbReference type="GO" id="GO:0008495">
    <property type="term" value="F:protoheme IX farnesyltransferase activity"/>
    <property type="evidence" value="ECO:0007669"/>
    <property type="project" value="UniProtKB-EC"/>
</dbReference>
<evidence type="ECO:0000256" key="9">
    <source>
        <dbReference type="ARBA" id="ARBA00023136"/>
    </source>
</evidence>
<dbReference type="RefSeq" id="WP_377375753.1">
    <property type="nucleotide sequence ID" value="NZ_JBHSSW010000004.1"/>
</dbReference>
<name>A0ABW1S6K2_9PROT</name>
<dbReference type="PANTHER" id="PTHR43448">
    <property type="entry name" value="PROTOHEME IX FARNESYLTRANSFERASE, MITOCHONDRIAL"/>
    <property type="match status" value="1"/>
</dbReference>
<keyword evidence="7 14" id="KW-1133">Transmembrane helix</keyword>
<comment type="miscellaneous">
    <text evidence="14">Carbon 2 of the heme B porphyrin ring is defined according to the Fischer nomenclature.</text>
</comment>
<dbReference type="EMBL" id="JBHSSW010000004">
    <property type="protein sequence ID" value="MFC6197205.1"/>
    <property type="molecule type" value="Genomic_DNA"/>
</dbReference>
<keyword evidence="4 14" id="KW-1003">Cell membrane</keyword>
<protein>
    <recommendedName>
        <fullName evidence="11 14">Protoheme IX farnesyltransferase</fullName>
        <ecNumber evidence="3 14">2.5.1.141</ecNumber>
    </recommendedName>
    <alternativeName>
        <fullName evidence="12 14">Heme B farnesyltransferase</fullName>
    </alternativeName>
    <alternativeName>
        <fullName evidence="10 14">Heme O synthase</fullName>
    </alternativeName>
</protein>
<keyword evidence="16" id="KW-1185">Reference proteome</keyword>
<dbReference type="HAMAP" id="MF_00154">
    <property type="entry name" value="CyoE_CtaB"/>
    <property type="match status" value="1"/>
</dbReference>
<dbReference type="CDD" id="cd13957">
    <property type="entry name" value="PT_UbiA_Cox10"/>
    <property type="match status" value="1"/>
</dbReference>
<evidence type="ECO:0000256" key="11">
    <source>
        <dbReference type="ARBA" id="ARBA00040810"/>
    </source>
</evidence>
<dbReference type="PANTHER" id="PTHR43448:SF7">
    <property type="entry name" value="4-HYDROXYBENZOATE SOLANESYLTRANSFERASE"/>
    <property type="match status" value="1"/>
</dbReference>
<dbReference type="Proteomes" id="UP001596303">
    <property type="component" value="Unassembled WGS sequence"/>
</dbReference>
<feature type="transmembrane region" description="Helical" evidence="14">
    <location>
        <begin position="175"/>
        <end position="199"/>
    </location>
</feature>
<organism evidence="15 16">
    <name type="scientific">Ponticaulis profundi</name>
    <dbReference type="NCBI Taxonomy" id="2665222"/>
    <lineage>
        <taxon>Bacteria</taxon>
        <taxon>Pseudomonadati</taxon>
        <taxon>Pseudomonadota</taxon>
        <taxon>Alphaproteobacteria</taxon>
        <taxon>Hyphomonadales</taxon>
        <taxon>Hyphomonadaceae</taxon>
        <taxon>Ponticaulis</taxon>
    </lineage>
</organism>
<evidence type="ECO:0000256" key="1">
    <source>
        <dbReference type="ARBA" id="ARBA00004651"/>
    </source>
</evidence>
<evidence type="ECO:0000256" key="2">
    <source>
        <dbReference type="ARBA" id="ARBA00004919"/>
    </source>
</evidence>
<proteinExistence type="inferred from homology"/>
<evidence type="ECO:0000256" key="8">
    <source>
        <dbReference type="ARBA" id="ARBA00023133"/>
    </source>
</evidence>
<feature type="transmembrane region" description="Helical" evidence="14">
    <location>
        <begin position="287"/>
        <end position="304"/>
    </location>
</feature>